<evidence type="ECO:0000313" key="4">
    <source>
        <dbReference type="Proteomes" id="UP001501170"/>
    </source>
</evidence>
<name>A0ABP5UYB4_9ACTN</name>
<gene>
    <name evidence="3" type="ORF">GCM10009855_33040</name>
</gene>
<comment type="caution">
    <text evidence="3">The sequence shown here is derived from an EMBL/GenBank/DDBJ whole genome shotgun (WGS) entry which is preliminary data.</text>
</comment>
<dbReference type="Proteomes" id="UP001501170">
    <property type="component" value="Unassembled WGS sequence"/>
</dbReference>
<accession>A0ABP5UYB4</accession>
<evidence type="ECO:0000256" key="1">
    <source>
        <dbReference type="SAM" id="MobiDB-lite"/>
    </source>
</evidence>
<organism evidence="3 4">
    <name type="scientific">Gordonia cholesterolivorans</name>
    <dbReference type="NCBI Taxonomy" id="559625"/>
    <lineage>
        <taxon>Bacteria</taxon>
        <taxon>Bacillati</taxon>
        <taxon>Actinomycetota</taxon>
        <taxon>Actinomycetes</taxon>
        <taxon>Mycobacteriales</taxon>
        <taxon>Gordoniaceae</taxon>
        <taxon>Gordonia</taxon>
    </lineage>
</organism>
<evidence type="ECO:0000313" key="3">
    <source>
        <dbReference type="EMBL" id="GAA2390392.1"/>
    </source>
</evidence>
<dbReference type="EMBL" id="BAAARB010000023">
    <property type="protein sequence ID" value="GAA2390392.1"/>
    <property type="molecule type" value="Genomic_DNA"/>
</dbReference>
<evidence type="ECO:0000256" key="2">
    <source>
        <dbReference type="SAM" id="Phobius"/>
    </source>
</evidence>
<dbReference type="PANTHER" id="PTHR35335">
    <property type="entry name" value="UPF0716 PROTEIN FXSA"/>
    <property type="match status" value="1"/>
</dbReference>
<dbReference type="RefSeq" id="WP_045537368.1">
    <property type="nucleotide sequence ID" value="NZ_BAAARB010000023.1"/>
</dbReference>
<feature type="transmembrane region" description="Helical" evidence="2">
    <location>
        <begin position="72"/>
        <end position="95"/>
    </location>
</feature>
<dbReference type="NCBIfam" id="NF008528">
    <property type="entry name" value="PRK11463.1-2"/>
    <property type="match status" value="1"/>
</dbReference>
<proteinExistence type="predicted"/>
<feature type="region of interest" description="Disordered" evidence="1">
    <location>
        <begin position="160"/>
        <end position="179"/>
    </location>
</feature>
<protein>
    <recommendedName>
        <fullName evidence="5">FxsA</fullName>
    </recommendedName>
</protein>
<feature type="transmembrane region" description="Helical" evidence="2">
    <location>
        <begin position="21"/>
        <end position="43"/>
    </location>
</feature>
<reference evidence="4" key="1">
    <citation type="journal article" date="2019" name="Int. J. Syst. Evol. Microbiol.">
        <title>The Global Catalogue of Microorganisms (GCM) 10K type strain sequencing project: providing services to taxonomists for standard genome sequencing and annotation.</title>
        <authorList>
            <consortium name="The Broad Institute Genomics Platform"/>
            <consortium name="The Broad Institute Genome Sequencing Center for Infectious Disease"/>
            <person name="Wu L."/>
            <person name="Ma J."/>
        </authorList>
    </citation>
    <scope>NUCLEOTIDE SEQUENCE [LARGE SCALE GENOMIC DNA]</scope>
    <source>
        <strain evidence="4">JCM 16227</strain>
    </source>
</reference>
<dbReference type="Pfam" id="PF04186">
    <property type="entry name" value="FxsA"/>
    <property type="match status" value="1"/>
</dbReference>
<evidence type="ECO:0008006" key="5">
    <source>
        <dbReference type="Google" id="ProtNLM"/>
    </source>
</evidence>
<keyword evidence="2" id="KW-1133">Transmembrane helix</keyword>
<keyword evidence="4" id="KW-1185">Reference proteome</keyword>
<sequence length="179" mass="18864">MRYLFVGYVIAEIAAFWAMAHFLGFAWAFLITVLAAGVGFAVLGRRARTLGTDMRKAMRNEIGAGRPITDSALFAVTATLMILPGIVSTIVGLLLMTPPARRLLRPVVAATAARRATAMAGRMTVIDLGGRPAGGRGFGFGGHGYVDGTVEGVVVDTTVRNPDGSVHADLPSLPPTRRD</sequence>
<keyword evidence="2" id="KW-0812">Transmembrane</keyword>
<dbReference type="InterPro" id="IPR007313">
    <property type="entry name" value="FxsA"/>
</dbReference>
<dbReference type="PANTHER" id="PTHR35335:SF1">
    <property type="entry name" value="UPF0716 PROTEIN FXSA"/>
    <property type="match status" value="1"/>
</dbReference>
<keyword evidence="2" id="KW-0472">Membrane</keyword>